<feature type="compositionally biased region" description="Basic and acidic residues" evidence="1">
    <location>
        <begin position="139"/>
        <end position="150"/>
    </location>
</feature>
<gene>
    <name evidence="2" type="ORF">IscW_ISCW019156</name>
</gene>
<evidence type="ECO:0000313" key="3">
    <source>
        <dbReference type="EnsemblMetazoa" id="ISCW019156-PA"/>
    </source>
</evidence>
<evidence type="ECO:0000256" key="1">
    <source>
        <dbReference type="SAM" id="MobiDB-lite"/>
    </source>
</evidence>
<keyword evidence="4" id="KW-1185">Reference proteome</keyword>
<dbReference type="EMBL" id="DS733388">
    <property type="protein sequence ID" value="EEC07092.1"/>
    <property type="molecule type" value="Genomic_DNA"/>
</dbReference>
<accession>B7PKH0</accession>
<name>B7PKH0_IXOSC</name>
<dbReference type="Proteomes" id="UP000001555">
    <property type="component" value="Unassembled WGS sequence"/>
</dbReference>
<reference evidence="3" key="2">
    <citation type="submission" date="2020-05" db="UniProtKB">
        <authorList>
            <consortium name="EnsemblMetazoa"/>
        </authorList>
    </citation>
    <scope>IDENTIFICATION</scope>
    <source>
        <strain evidence="3">wikel</strain>
    </source>
</reference>
<dbReference type="VEuPathDB" id="VectorBase:ISCW019156"/>
<dbReference type="PaxDb" id="6945-B7PKH0"/>
<dbReference type="InParanoid" id="B7PKH0"/>
<sequence>MVHSKTQLSICTLHVFTHDGYSSDILSIYKQSSHEHIKKVSPRLTINFRLLSFEATYSVSLLVLCTHRLTLSSRTITPCRMTLFVRNETTTNLNKRSVQGTSPRKTGIYIVGPVYIASQVSCKRHHIYLRDRLADNQFDKTRLPGGERRTNSSKQMTKAV</sequence>
<evidence type="ECO:0000313" key="4">
    <source>
        <dbReference type="Proteomes" id="UP000001555"/>
    </source>
</evidence>
<evidence type="ECO:0000313" key="2">
    <source>
        <dbReference type="EMBL" id="EEC07092.1"/>
    </source>
</evidence>
<dbReference type="VEuPathDB" id="VectorBase:ISCI019156"/>
<dbReference type="EMBL" id="ABJB010580327">
    <property type="status" value="NOT_ANNOTATED_CDS"/>
    <property type="molecule type" value="Genomic_DNA"/>
</dbReference>
<dbReference type="EnsemblMetazoa" id="ISCW019156-RA">
    <property type="protein sequence ID" value="ISCW019156-PA"/>
    <property type="gene ID" value="ISCW019156"/>
</dbReference>
<feature type="region of interest" description="Disordered" evidence="1">
    <location>
        <begin position="139"/>
        <end position="160"/>
    </location>
</feature>
<dbReference type="HOGENOM" id="CLU_1654059_0_0_1"/>
<dbReference type="AlphaFoldDB" id="B7PKH0"/>
<proteinExistence type="predicted"/>
<organism>
    <name type="scientific">Ixodes scapularis</name>
    <name type="common">Black-legged tick</name>
    <name type="synonym">Deer tick</name>
    <dbReference type="NCBI Taxonomy" id="6945"/>
    <lineage>
        <taxon>Eukaryota</taxon>
        <taxon>Metazoa</taxon>
        <taxon>Ecdysozoa</taxon>
        <taxon>Arthropoda</taxon>
        <taxon>Chelicerata</taxon>
        <taxon>Arachnida</taxon>
        <taxon>Acari</taxon>
        <taxon>Parasitiformes</taxon>
        <taxon>Ixodida</taxon>
        <taxon>Ixodoidea</taxon>
        <taxon>Ixodidae</taxon>
        <taxon>Ixodinae</taxon>
        <taxon>Ixodes</taxon>
    </lineage>
</organism>
<reference evidence="2 4" key="1">
    <citation type="submission" date="2008-03" db="EMBL/GenBank/DDBJ databases">
        <title>Annotation of Ixodes scapularis.</title>
        <authorList>
            <consortium name="Ixodes scapularis Genome Project Consortium"/>
            <person name="Caler E."/>
            <person name="Hannick L.I."/>
            <person name="Bidwell S."/>
            <person name="Joardar V."/>
            <person name="Thiagarajan M."/>
            <person name="Amedeo P."/>
            <person name="Galinsky K.J."/>
            <person name="Schobel S."/>
            <person name="Inman J."/>
            <person name="Hostetler J."/>
            <person name="Miller J."/>
            <person name="Hammond M."/>
            <person name="Megy K."/>
            <person name="Lawson D."/>
            <person name="Kodira C."/>
            <person name="Sutton G."/>
            <person name="Meyer J."/>
            <person name="Hill C.A."/>
            <person name="Birren B."/>
            <person name="Nene V."/>
            <person name="Collins F."/>
            <person name="Alarcon-Chaidez F."/>
            <person name="Wikel S."/>
            <person name="Strausberg R."/>
        </authorList>
    </citation>
    <scope>NUCLEOTIDE SEQUENCE [LARGE SCALE GENOMIC DNA]</scope>
    <source>
        <strain evidence="4">Wikel</strain>
        <strain evidence="2">Wikel colony</strain>
    </source>
</reference>
<protein>
    <submittedName>
        <fullName evidence="2 3">Uncharacterized protein</fullName>
    </submittedName>
</protein>